<dbReference type="RefSeq" id="WP_008274721.1">
    <property type="nucleotide sequence ID" value="NZ_AAXW01000008.1"/>
</dbReference>
<reference evidence="2 3" key="1">
    <citation type="submission" date="2007-03" db="EMBL/GenBank/DDBJ databases">
        <authorList>
            <person name="Stal L."/>
            <person name="Ferriera S."/>
            <person name="Johnson J."/>
            <person name="Kravitz S."/>
            <person name="Beeson K."/>
            <person name="Sutton G."/>
            <person name="Rogers Y.-H."/>
            <person name="Friedman R."/>
            <person name="Frazier M."/>
            <person name="Venter J.C."/>
        </authorList>
    </citation>
    <scope>NUCLEOTIDE SEQUENCE [LARGE SCALE GENOMIC DNA]</scope>
    <source>
        <strain evidence="2 3">CCY0110</strain>
    </source>
</reference>
<feature type="region of interest" description="Disordered" evidence="1">
    <location>
        <begin position="1"/>
        <end position="38"/>
    </location>
</feature>
<dbReference type="Proteomes" id="UP000003781">
    <property type="component" value="Unassembled WGS sequence"/>
</dbReference>
<proteinExistence type="predicted"/>
<evidence type="ECO:0000313" key="2">
    <source>
        <dbReference type="EMBL" id="EAZ92216.1"/>
    </source>
</evidence>
<dbReference type="OrthoDB" id="463986at2"/>
<evidence type="ECO:0000256" key="1">
    <source>
        <dbReference type="SAM" id="MobiDB-lite"/>
    </source>
</evidence>
<protein>
    <submittedName>
        <fullName evidence="2">Uncharacterized protein</fullName>
    </submittedName>
</protein>
<feature type="compositionally biased region" description="Polar residues" evidence="1">
    <location>
        <begin position="1"/>
        <end position="16"/>
    </location>
</feature>
<organism evidence="2 3">
    <name type="scientific">Crocosphaera chwakensis CCY0110</name>
    <dbReference type="NCBI Taxonomy" id="391612"/>
    <lineage>
        <taxon>Bacteria</taxon>
        <taxon>Bacillati</taxon>
        <taxon>Cyanobacteriota</taxon>
        <taxon>Cyanophyceae</taxon>
        <taxon>Oscillatoriophycideae</taxon>
        <taxon>Chroococcales</taxon>
        <taxon>Aphanothecaceae</taxon>
        <taxon>Crocosphaera</taxon>
        <taxon>Crocosphaera chwakensis</taxon>
    </lineage>
</organism>
<dbReference type="eggNOG" id="ENOG5032U25">
    <property type="taxonomic scope" value="Bacteria"/>
</dbReference>
<comment type="caution">
    <text evidence="2">The sequence shown here is derived from an EMBL/GenBank/DDBJ whole genome shotgun (WGS) entry which is preliminary data.</text>
</comment>
<dbReference type="AlphaFoldDB" id="A3IMW3"/>
<evidence type="ECO:0000313" key="3">
    <source>
        <dbReference type="Proteomes" id="UP000003781"/>
    </source>
</evidence>
<dbReference type="EMBL" id="AAXW01000008">
    <property type="protein sequence ID" value="EAZ92216.1"/>
    <property type="molecule type" value="Genomic_DNA"/>
</dbReference>
<sequence>MTTESQVPKESAITPTDTEETAITPEVVSEDSSKTPSEIQQETTALIEAIRSKALTEAKEAGELARENYLDTVRRIRQDIEERKLFDPHRIDEAVKYIQTEVEKDWESVVKEWNSVVKEVSSFGDRLNEAAKAAWEILTTPSKDKNS</sequence>
<accession>A3IMW3</accession>
<gene>
    <name evidence="2" type="ORF">CY0110_24936</name>
</gene>
<keyword evidence="3" id="KW-1185">Reference proteome</keyword>
<name>A3IMW3_9CHRO</name>